<comment type="caution">
    <text evidence="3">The sequence shown here is derived from an EMBL/GenBank/DDBJ whole genome shotgun (WGS) entry which is preliminary data.</text>
</comment>
<proteinExistence type="predicted"/>
<evidence type="ECO:0000256" key="1">
    <source>
        <dbReference type="SAM" id="Coils"/>
    </source>
</evidence>
<dbReference type="EMBL" id="BSOT01000001">
    <property type="protein sequence ID" value="GLR69172.1"/>
    <property type="molecule type" value="Genomic_DNA"/>
</dbReference>
<reference evidence="3" key="1">
    <citation type="journal article" date="2014" name="Int. J. Syst. Evol. Microbiol.">
        <title>Complete genome sequence of Corynebacterium casei LMG S-19264T (=DSM 44701T), isolated from a smear-ripened cheese.</title>
        <authorList>
            <consortium name="US DOE Joint Genome Institute (JGI-PGF)"/>
            <person name="Walter F."/>
            <person name="Albersmeier A."/>
            <person name="Kalinowski J."/>
            <person name="Ruckert C."/>
        </authorList>
    </citation>
    <scope>NUCLEOTIDE SEQUENCE</scope>
    <source>
        <strain evidence="3">NBRC 110023</strain>
    </source>
</reference>
<dbReference type="RefSeq" id="WP_284215494.1">
    <property type="nucleotide sequence ID" value="NZ_BSOT01000001.1"/>
</dbReference>
<dbReference type="PROSITE" id="PS51257">
    <property type="entry name" value="PROKAR_LIPOPROTEIN"/>
    <property type="match status" value="1"/>
</dbReference>
<dbReference type="Gene3D" id="2.40.420.20">
    <property type="match status" value="1"/>
</dbReference>
<organism evidence="3 4">
    <name type="scientific">Agaribacter marinus</name>
    <dbReference type="NCBI Taxonomy" id="1431249"/>
    <lineage>
        <taxon>Bacteria</taxon>
        <taxon>Pseudomonadati</taxon>
        <taxon>Pseudomonadota</taxon>
        <taxon>Gammaproteobacteria</taxon>
        <taxon>Alteromonadales</taxon>
        <taxon>Alteromonadaceae</taxon>
        <taxon>Agaribacter</taxon>
    </lineage>
</organism>
<evidence type="ECO:0000259" key="2">
    <source>
        <dbReference type="Pfam" id="PF25967"/>
    </source>
</evidence>
<dbReference type="PANTHER" id="PTHR30469:SF33">
    <property type="entry name" value="SLR1207 PROTEIN"/>
    <property type="match status" value="1"/>
</dbReference>
<keyword evidence="4" id="KW-1185">Reference proteome</keyword>
<dbReference type="SUPFAM" id="SSF111369">
    <property type="entry name" value="HlyD-like secretion proteins"/>
    <property type="match status" value="1"/>
</dbReference>
<dbReference type="GO" id="GO:0015562">
    <property type="term" value="F:efflux transmembrane transporter activity"/>
    <property type="evidence" value="ECO:0007669"/>
    <property type="project" value="TreeGrafter"/>
</dbReference>
<dbReference type="PANTHER" id="PTHR30469">
    <property type="entry name" value="MULTIDRUG RESISTANCE PROTEIN MDTA"/>
    <property type="match status" value="1"/>
</dbReference>
<reference evidence="3" key="2">
    <citation type="submission" date="2023-01" db="EMBL/GenBank/DDBJ databases">
        <title>Draft genome sequence of Agaribacter marinus strain NBRC 110023.</title>
        <authorList>
            <person name="Sun Q."/>
            <person name="Mori K."/>
        </authorList>
    </citation>
    <scope>NUCLEOTIDE SEQUENCE</scope>
    <source>
        <strain evidence="3">NBRC 110023</strain>
    </source>
</reference>
<dbReference type="GO" id="GO:1990281">
    <property type="term" value="C:efflux pump complex"/>
    <property type="evidence" value="ECO:0007669"/>
    <property type="project" value="TreeGrafter"/>
</dbReference>
<dbReference type="InterPro" id="IPR058627">
    <property type="entry name" value="MdtA-like_C"/>
</dbReference>
<dbReference type="AlphaFoldDB" id="A0AA37SU48"/>
<dbReference type="Pfam" id="PF25967">
    <property type="entry name" value="RND-MFP_C"/>
    <property type="match status" value="1"/>
</dbReference>
<name>A0AA37SU48_9ALTE</name>
<keyword evidence="1" id="KW-0175">Coiled coil</keyword>
<evidence type="ECO:0000313" key="4">
    <source>
        <dbReference type="Proteomes" id="UP001156601"/>
    </source>
</evidence>
<dbReference type="Gene3D" id="2.40.50.100">
    <property type="match status" value="1"/>
</dbReference>
<sequence length="415" mass="47412">MDKKIKKPSRFSKQNILILFIVIACVYAATRFLPEQANAQRVKQSSLITSTARKANFEDYIPLRVRIEPLKTVFLDAIEGGRVEALYVEEGEYVKKGQPLLKLSNTTLQLDLISREAQVSEQLNNLRNTNLAMDQYRLNIKRELVEIDYQIQLATLKLKRRQKVKDFLDVEGLENLQAEIGYLQKRKALTIESQKQEEASREAQVAQLKTSIGQLEQNLLIARANLENLLVKAPRTGQLTSFELELGESRSRGERLGQIDDIENYKATGFISEFYLNRLSLGQLAKTVVNGQKYTLRLHKIYPKITNREFEVDLVFVDTHPDNIRRGQTLTPKLELSAQYETLLIDNGSFMQQSGGNWIFVLNEDGTTASRRNIEIGRQTPSQIEIIKGLYPGDVVIVSNYKNYLSAENLMLNNE</sequence>
<protein>
    <submittedName>
        <fullName evidence="3">ABC transporter permease</fullName>
    </submittedName>
</protein>
<accession>A0AA37SU48</accession>
<feature type="coiled-coil region" evidence="1">
    <location>
        <begin position="205"/>
        <end position="232"/>
    </location>
</feature>
<dbReference type="Gene3D" id="1.10.287.470">
    <property type="entry name" value="Helix hairpin bin"/>
    <property type="match status" value="1"/>
</dbReference>
<feature type="domain" description="Multidrug resistance protein MdtA-like C-terminal permuted SH3" evidence="2">
    <location>
        <begin position="353"/>
        <end position="401"/>
    </location>
</feature>
<gene>
    <name evidence="3" type="ORF">GCM10007852_00800</name>
</gene>
<evidence type="ECO:0000313" key="3">
    <source>
        <dbReference type="EMBL" id="GLR69172.1"/>
    </source>
</evidence>
<dbReference type="Proteomes" id="UP001156601">
    <property type="component" value="Unassembled WGS sequence"/>
</dbReference>